<dbReference type="STRING" id="1676925.ENSPKIP00000002871"/>
<dbReference type="CDD" id="cd15394">
    <property type="entry name" value="7tmA_PrRP_R"/>
    <property type="match status" value="1"/>
</dbReference>
<dbReference type="AlphaFoldDB" id="A0A3B3QBS9"/>
<dbReference type="GO" id="GO:0043005">
    <property type="term" value="C:neuron projection"/>
    <property type="evidence" value="ECO:0007669"/>
    <property type="project" value="TreeGrafter"/>
</dbReference>
<feature type="region of interest" description="Disordered" evidence="9">
    <location>
        <begin position="1"/>
        <end position="25"/>
    </location>
</feature>
<sequence>MEGSGNSDWLVAPGPPCGTEGEGNNSRRSFEVAVKNSSSGRSPLFAGVELLQSFKGLIIPCYVLVVLVAMLGNYLLLHVICRGRKMHSATNVFIGNLAFSDMLMCATCVPFTLAYAFNPHGWVFGRFACYLVFLIQPVTVYVSVFTLTAIAVDRYYAMVHPLKKRISVPACAYVLTGIWLASFALVAPAVAHTYHVEFRKEGFTICEEFWMGKEWQRLAYAYGTLLVTYVLPLSALCISYLCISVKLRSCVAPGHRTESQVEVQRARKRKLFRLVALLVAAFGVCWLPIHVFNVLRDVDIRLIDKRYFLLIQLLCHLCAMSSSCCNPFLYAWLHDRFRAELRRMLACRRVRLRRHRVDVPAPALRCATASVVL</sequence>
<dbReference type="PANTHER" id="PTHR24235:SF14">
    <property type="entry name" value="PROLACTIN RELEASING HORMONE RECEPTOR"/>
    <property type="match status" value="1"/>
</dbReference>
<evidence type="ECO:0000256" key="5">
    <source>
        <dbReference type="ARBA" id="ARBA00023136"/>
    </source>
</evidence>
<dbReference type="OrthoDB" id="5975336at2759"/>
<protein>
    <recommendedName>
        <fullName evidence="11">G-protein coupled receptors family 1 profile domain-containing protein</fullName>
    </recommendedName>
</protein>
<evidence type="ECO:0000256" key="8">
    <source>
        <dbReference type="RuleBase" id="RU000688"/>
    </source>
</evidence>
<dbReference type="PRINTS" id="PR00237">
    <property type="entry name" value="GPCRRHODOPSN"/>
</dbReference>
<keyword evidence="7 8" id="KW-0807">Transducer</keyword>
<dbReference type="GeneTree" id="ENSGT00940000164214"/>
<feature type="transmembrane region" description="Helical" evidence="10">
    <location>
        <begin position="93"/>
        <end position="117"/>
    </location>
</feature>
<evidence type="ECO:0000256" key="10">
    <source>
        <dbReference type="SAM" id="Phobius"/>
    </source>
</evidence>
<reference evidence="12" key="1">
    <citation type="submission" date="2025-08" db="UniProtKB">
        <authorList>
            <consortium name="Ensembl"/>
        </authorList>
    </citation>
    <scope>IDENTIFICATION</scope>
</reference>
<evidence type="ECO:0000256" key="9">
    <source>
        <dbReference type="SAM" id="MobiDB-lite"/>
    </source>
</evidence>
<feature type="transmembrane region" description="Helical" evidence="10">
    <location>
        <begin position="274"/>
        <end position="295"/>
    </location>
</feature>
<organism evidence="12 13">
    <name type="scientific">Paramormyrops kingsleyae</name>
    <dbReference type="NCBI Taxonomy" id="1676925"/>
    <lineage>
        <taxon>Eukaryota</taxon>
        <taxon>Metazoa</taxon>
        <taxon>Chordata</taxon>
        <taxon>Craniata</taxon>
        <taxon>Vertebrata</taxon>
        <taxon>Euteleostomi</taxon>
        <taxon>Actinopterygii</taxon>
        <taxon>Neopterygii</taxon>
        <taxon>Teleostei</taxon>
        <taxon>Osteoglossocephala</taxon>
        <taxon>Osteoglossomorpha</taxon>
        <taxon>Osteoglossiformes</taxon>
        <taxon>Mormyridae</taxon>
        <taxon>Paramormyrops</taxon>
    </lineage>
</organism>
<dbReference type="Gene3D" id="1.20.1070.10">
    <property type="entry name" value="Rhodopsin 7-helix transmembrane proteins"/>
    <property type="match status" value="1"/>
</dbReference>
<dbReference type="InterPro" id="IPR017452">
    <property type="entry name" value="GPCR_Rhodpsn_7TM"/>
</dbReference>
<dbReference type="Ensembl" id="ENSPKIT00000026825.1">
    <property type="protein sequence ID" value="ENSPKIP00000002871.1"/>
    <property type="gene ID" value="ENSPKIG00000020596.1"/>
</dbReference>
<keyword evidence="13" id="KW-1185">Reference proteome</keyword>
<feature type="transmembrane region" description="Helical" evidence="10">
    <location>
        <begin position="170"/>
        <end position="191"/>
    </location>
</feature>
<name>A0A3B3QBS9_9TELE</name>
<keyword evidence="2 8" id="KW-0812">Transmembrane</keyword>
<keyword evidence="4 8" id="KW-0297">G-protein coupled receptor</keyword>
<dbReference type="PROSITE" id="PS50262">
    <property type="entry name" value="G_PROTEIN_RECEP_F1_2"/>
    <property type="match status" value="1"/>
</dbReference>
<keyword evidence="5 10" id="KW-0472">Membrane</keyword>
<comment type="subcellular location">
    <subcellularLocation>
        <location evidence="1">Membrane</location>
        <topology evidence="1">Multi-pass membrane protein</topology>
    </subcellularLocation>
</comment>
<evidence type="ECO:0000256" key="3">
    <source>
        <dbReference type="ARBA" id="ARBA00022989"/>
    </source>
</evidence>
<evidence type="ECO:0000256" key="7">
    <source>
        <dbReference type="ARBA" id="ARBA00023224"/>
    </source>
</evidence>
<feature type="transmembrane region" description="Helical" evidence="10">
    <location>
        <begin position="123"/>
        <end position="150"/>
    </location>
</feature>
<feature type="transmembrane region" description="Helical" evidence="10">
    <location>
        <begin position="57"/>
        <end position="81"/>
    </location>
</feature>
<evidence type="ECO:0000256" key="4">
    <source>
        <dbReference type="ARBA" id="ARBA00023040"/>
    </source>
</evidence>
<dbReference type="GO" id="GO:0042923">
    <property type="term" value="F:neuropeptide binding"/>
    <property type="evidence" value="ECO:0007669"/>
    <property type="project" value="TreeGrafter"/>
</dbReference>
<accession>A0A3B3QBS9</accession>
<proteinExistence type="inferred from homology"/>
<evidence type="ECO:0000256" key="1">
    <source>
        <dbReference type="ARBA" id="ARBA00004141"/>
    </source>
</evidence>
<dbReference type="PROSITE" id="PS00237">
    <property type="entry name" value="G_PROTEIN_RECEP_F1_1"/>
    <property type="match status" value="1"/>
</dbReference>
<dbReference type="PRINTS" id="PR01018">
    <property type="entry name" value="PRPRECEPTOR"/>
</dbReference>
<evidence type="ECO:0000313" key="12">
    <source>
        <dbReference type="Ensembl" id="ENSPKIP00000002871.1"/>
    </source>
</evidence>
<evidence type="ECO:0000256" key="2">
    <source>
        <dbReference type="ARBA" id="ARBA00022692"/>
    </source>
</evidence>
<keyword evidence="3 10" id="KW-1133">Transmembrane helix</keyword>
<dbReference type="Pfam" id="PF00001">
    <property type="entry name" value="7tm_1"/>
    <property type="match status" value="1"/>
</dbReference>
<comment type="similarity">
    <text evidence="8">Belongs to the G-protein coupled receptor 1 family.</text>
</comment>
<feature type="domain" description="G-protein coupled receptors family 1 profile" evidence="11">
    <location>
        <begin position="72"/>
        <end position="330"/>
    </location>
</feature>
<dbReference type="GO" id="GO:0005886">
    <property type="term" value="C:plasma membrane"/>
    <property type="evidence" value="ECO:0007669"/>
    <property type="project" value="TreeGrafter"/>
</dbReference>
<evidence type="ECO:0000256" key="6">
    <source>
        <dbReference type="ARBA" id="ARBA00023170"/>
    </source>
</evidence>
<reference evidence="12" key="2">
    <citation type="submission" date="2025-09" db="UniProtKB">
        <authorList>
            <consortium name="Ensembl"/>
        </authorList>
    </citation>
    <scope>IDENTIFICATION</scope>
</reference>
<dbReference type="GO" id="GO:0004983">
    <property type="term" value="F:neuropeptide Y receptor activity"/>
    <property type="evidence" value="ECO:0007669"/>
    <property type="project" value="InterPro"/>
</dbReference>
<feature type="transmembrane region" description="Helical" evidence="10">
    <location>
        <begin position="219"/>
        <end position="243"/>
    </location>
</feature>
<dbReference type="InterPro" id="IPR001402">
    <property type="entry name" value="Prolrel_pep_rcpt"/>
</dbReference>
<evidence type="ECO:0000259" key="11">
    <source>
        <dbReference type="PROSITE" id="PS50262"/>
    </source>
</evidence>
<dbReference type="KEGG" id="pki:111857304"/>
<dbReference type="Proteomes" id="UP000261540">
    <property type="component" value="Unplaced"/>
</dbReference>
<evidence type="ECO:0000313" key="13">
    <source>
        <dbReference type="Proteomes" id="UP000261540"/>
    </source>
</evidence>
<dbReference type="PANTHER" id="PTHR24235">
    <property type="entry name" value="NEUROPEPTIDE Y RECEPTOR"/>
    <property type="match status" value="1"/>
</dbReference>
<dbReference type="SUPFAM" id="SSF81321">
    <property type="entry name" value="Family A G protein-coupled receptor-like"/>
    <property type="match status" value="1"/>
</dbReference>
<dbReference type="InterPro" id="IPR000276">
    <property type="entry name" value="GPCR_Rhodpsn"/>
</dbReference>
<keyword evidence="6 8" id="KW-0675">Receptor</keyword>
<feature type="transmembrane region" description="Helical" evidence="10">
    <location>
        <begin position="307"/>
        <end position="333"/>
    </location>
</feature>
<dbReference type="SMART" id="SM01381">
    <property type="entry name" value="7TM_GPCR_Srsx"/>
    <property type="match status" value="1"/>
</dbReference>